<gene>
    <name evidence="2" type="ORF">LCGC14_2718500</name>
</gene>
<name>A0A0F8ZYC2_9ZZZZ</name>
<comment type="caution">
    <text evidence="2">The sequence shown here is derived from an EMBL/GenBank/DDBJ whole genome shotgun (WGS) entry which is preliminary data.</text>
</comment>
<organism evidence="2">
    <name type="scientific">marine sediment metagenome</name>
    <dbReference type="NCBI Taxonomy" id="412755"/>
    <lineage>
        <taxon>unclassified sequences</taxon>
        <taxon>metagenomes</taxon>
        <taxon>ecological metagenomes</taxon>
    </lineage>
</organism>
<dbReference type="InterPro" id="IPR011105">
    <property type="entry name" value="Cell_wall_hydrolase_SleB"/>
</dbReference>
<proteinExistence type="predicted"/>
<dbReference type="Gene3D" id="6.20.240.60">
    <property type="match status" value="1"/>
</dbReference>
<dbReference type="Pfam" id="PF07486">
    <property type="entry name" value="Hydrolase_2"/>
    <property type="match status" value="1"/>
</dbReference>
<dbReference type="Gene3D" id="1.10.10.2520">
    <property type="entry name" value="Cell wall hydrolase SleB, domain 1"/>
    <property type="match status" value="1"/>
</dbReference>
<evidence type="ECO:0000259" key="1">
    <source>
        <dbReference type="Pfam" id="PF07486"/>
    </source>
</evidence>
<dbReference type="AlphaFoldDB" id="A0A0F8ZYC2"/>
<dbReference type="GO" id="GO:0016787">
    <property type="term" value="F:hydrolase activity"/>
    <property type="evidence" value="ECO:0007669"/>
    <property type="project" value="InterPro"/>
</dbReference>
<dbReference type="EMBL" id="LAZR01048898">
    <property type="protein sequence ID" value="KKK90885.1"/>
    <property type="molecule type" value="Genomic_DNA"/>
</dbReference>
<reference evidence="2" key="1">
    <citation type="journal article" date="2015" name="Nature">
        <title>Complex archaea that bridge the gap between prokaryotes and eukaryotes.</title>
        <authorList>
            <person name="Spang A."/>
            <person name="Saw J.H."/>
            <person name="Jorgensen S.L."/>
            <person name="Zaremba-Niedzwiedzka K."/>
            <person name="Martijn J."/>
            <person name="Lind A.E."/>
            <person name="van Eijk R."/>
            <person name="Schleper C."/>
            <person name="Guy L."/>
            <person name="Ettema T.J."/>
        </authorList>
    </citation>
    <scope>NUCLEOTIDE SEQUENCE</scope>
</reference>
<evidence type="ECO:0000313" key="2">
    <source>
        <dbReference type="EMBL" id="KKK90885.1"/>
    </source>
</evidence>
<protein>
    <recommendedName>
        <fullName evidence="1">Cell wall hydrolase SleB domain-containing protein</fullName>
    </recommendedName>
</protein>
<sequence length="168" mass="18952">MKPFPTAFLVLQLLLASPTVFSKEVIDVENIQRTHELFLLASTVALEAEGESYRGKLGVAYVIMNRVSEWNKSISDVVFDPYDFSVWNTRGGRQLDLDVIGDTPWFDSEKAASSAYYKIEHDPTHGATHYLNVSLTKRIRRDGALPSWVTSLTQTVKIGRHTFFKGGR</sequence>
<dbReference type="InterPro" id="IPR042047">
    <property type="entry name" value="SleB_dom1"/>
</dbReference>
<feature type="domain" description="Cell wall hydrolase SleB" evidence="1">
    <location>
        <begin position="50"/>
        <end position="164"/>
    </location>
</feature>
<accession>A0A0F8ZYC2</accession>